<dbReference type="PANTHER" id="PTHR43174">
    <property type="entry name" value="UDP-N-ACETYLGLUCOSAMINE 2-EPIMERASE"/>
    <property type="match status" value="1"/>
</dbReference>
<proteinExistence type="predicted"/>
<dbReference type="Pfam" id="PF02350">
    <property type="entry name" value="Epimerase_2"/>
    <property type="match status" value="1"/>
</dbReference>
<dbReference type="SUPFAM" id="SSF53756">
    <property type="entry name" value="UDP-Glycosyltransferase/glycogen phosphorylase"/>
    <property type="match status" value="1"/>
</dbReference>
<evidence type="ECO:0000259" key="1">
    <source>
        <dbReference type="Pfam" id="PF02350"/>
    </source>
</evidence>
<accession>A0A3E0K334</accession>
<dbReference type="RefSeq" id="WP_276643992.1">
    <property type="nucleotide sequence ID" value="NZ_QEWE01000020.1"/>
</dbReference>
<evidence type="ECO:0000313" key="3">
    <source>
        <dbReference type="Proteomes" id="UP000257014"/>
    </source>
</evidence>
<dbReference type="CDD" id="cd03786">
    <property type="entry name" value="GTB_UDP-GlcNAc_2-Epimerase"/>
    <property type="match status" value="1"/>
</dbReference>
<comment type="caution">
    <text evidence="2">The sequence shown here is derived from an EMBL/GenBank/DDBJ whole genome shotgun (WGS) entry which is preliminary data.</text>
</comment>
<dbReference type="Proteomes" id="UP000257014">
    <property type="component" value="Unassembled WGS sequence"/>
</dbReference>
<dbReference type="PANTHER" id="PTHR43174:SF3">
    <property type="entry name" value="UDP-N-ACETYLGLUCOSAMINE 2-EPIMERASE"/>
    <property type="match status" value="1"/>
</dbReference>
<dbReference type="Gene3D" id="3.40.50.2000">
    <property type="entry name" value="Glycogen Phosphorylase B"/>
    <property type="match status" value="2"/>
</dbReference>
<evidence type="ECO:0000313" key="2">
    <source>
        <dbReference type="EMBL" id="REJ27594.1"/>
    </source>
</evidence>
<dbReference type="InterPro" id="IPR003331">
    <property type="entry name" value="UDP_GlcNAc_Epimerase_2_dom"/>
</dbReference>
<gene>
    <name evidence="2" type="primary">neuC</name>
    <name evidence="2" type="ORF">C6P37_10810</name>
</gene>
<feature type="domain" description="UDP-N-acetylglucosamine 2-epimerase" evidence="1">
    <location>
        <begin position="27"/>
        <end position="371"/>
    </location>
</feature>
<organism evidence="2 3">
    <name type="scientific">Caldibacillus debilis</name>
    <dbReference type="NCBI Taxonomy" id="301148"/>
    <lineage>
        <taxon>Bacteria</taxon>
        <taxon>Bacillati</taxon>
        <taxon>Bacillota</taxon>
        <taxon>Bacilli</taxon>
        <taxon>Bacillales</taxon>
        <taxon>Bacillaceae</taxon>
        <taxon>Caldibacillus</taxon>
    </lineage>
</organism>
<reference evidence="2 3" key="1">
    <citation type="submission" date="2018-03" db="EMBL/GenBank/DDBJ databases">
        <authorList>
            <person name="Keele B.F."/>
        </authorList>
    </citation>
    <scope>NUCLEOTIDE SEQUENCE [LARGE SCALE GENOMIC DNA]</scope>
    <source>
        <strain evidence="2">ZCTH4_d</strain>
    </source>
</reference>
<dbReference type="EMBL" id="QEWE01000020">
    <property type="protein sequence ID" value="REJ27594.1"/>
    <property type="molecule type" value="Genomic_DNA"/>
</dbReference>
<dbReference type="AlphaFoldDB" id="A0A3E0K334"/>
<sequence>MRKKVKKIVVVTGTRADYGIYVPLLEKIEKDPDLELGLLVTGMHLSPIYGYTINEIKADQYPIIGTVDILLQRSTSANMARSIGLGILGMTQVLETNQPDLLFVLGDRGEMLAAAIAASHLNIPVAHVHGGEVSGSIDESVRHAISKLSHIHFPATAKSAERLKKMGEDEWRIYQVGALRLDTILHASLPSFEDVREKYGLGFIEKNNYFLLVYHPVTTEVHSLKKQLKNVLDVLIKHQKPILCILPNSDYGTEEITAVYSQYKQYSNIKFIENFNHLDYLTVLKHSLALIGNSSSGIIEAASFHIPVLNVGNRQKGRERSGNVVDVTTAAEDIEKGLNQVLSESFRQNVSKVSNVYGDGKASERIVKIIKNLIIDETILNKILAY</sequence>
<dbReference type="NCBIfam" id="TIGR03568">
    <property type="entry name" value="NeuC_NnaA"/>
    <property type="match status" value="1"/>
</dbReference>
<name>A0A3E0K334_9BACI</name>
<dbReference type="InterPro" id="IPR020004">
    <property type="entry name" value="UDP-GlcNAc_Epase"/>
</dbReference>
<dbReference type="GO" id="GO:0004553">
    <property type="term" value="F:hydrolase activity, hydrolyzing O-glycosyl compounds"/>
    <property type="evidence" value="ECO:0007669"/>
    <property type="project" value="InterPro"/>
</dbReference>
<protein>
    <submittedName>
        <fullName evidence="2">UDP-N-acetylglucosamine 2-epimerase (Hydrolyzing)</fullName>
    </submittedName>
</protein>
<dbReference type="GO" id="GO:0006047">
    <property type="term" value="P:UDP-N-acetylglucosamine metabolic process"/>
    <property type="evidence" value="ECO:0007669"/>
    <property type="project" value="InterPro"/>
</dbReference>
<dbReference type="InterPro" id="IPR029767">
    <property type="entry name" value="WecB-like"/>
</dbReference>